<feature type="compositionally biased region" description="Polar residues" evidence="2">
    <location>
        <begin position="955"/>
        <end position="975"/>
    </location>
</feature>
<evidence type="ECO:0000313" key="3">
    <source>
        <dbReference type="EMBL" id="OAQ34768.1"/>
    </source>
</evidence>
<organism evidence="3 4">
    <name type="scientific">Linnemannia elongata AG-77</name>
    <dbReference type="NCBI Taxonomy" id="1314771"/>
    <lineage>
        <taxon>Eukaryota</taxon>
        <taxon>Fungi</taxon>
        <taxon>Fungi incertae sedis</taxon>
        <taxon>Mucoromycota</taxon>
        <taxon>Mortierellomycotina</taxon>
        <taxon>Mortierellomycetes</taxon>
        <taxon>Mortierellales</taxon>
        <taxon>Mortierellaceae</taxon>
        <taxon>Linnemannia</taxon>
    </lineage>
</organism>
<feature type="coiled-coil region" evidence="1">
    <location>
        <begin position="869"/>
        <end position="931"/>
    </location>
</feature>
<feature type="compositionally biased region" description="Polar residues" evidence="2">
    <location>
        <begin position="223"/>
        <end position="249"/>
    </location>
</feature>
<evidence type="ECO:0000313" key="4">
    <source>
        <dbReference type="Proteomes" id="UP000078512"/>
    </source>
</evidence>
<feature type="region of interest" description="Disordered" evidence="2">
    <location>
        <begin position="1068"/>
        <end position="1092"/>
    </location>
</feature>
<name>A0A197KC63_9FUNG</name>
<proteinExistence type="predicted"/>
<keyword evidence="4" id="KW-1185">Reference proteome</keyword>
<feature type="compositionally biased region" description="Polar residues" evidence="2">
    <location>
        <begin position="17"/>
        <end position="31"/>
    </location>
</feature>
<evidence type="ECO:0000256" key="2">
    <source>
        <dbReference type="SAM" id="MobiDB-lite"/>
    </source>
</evidence>
<protein>
    <submittedName>
        <fullName evidence="3">Uncharacterized protein</fullName>
    </submittedName>
</protein>
<dbReference type="EMBL" id="KV442016">
    <property type="protein sequence ID" value="OAQ34768.1"/>
    <property type="molecule type" value="Genomic_DNA"/>
</dbReference>
<feature type="compositionally biased region" description="Low complexity" evidence="2">
    <location>
        <begin position="264"/>
        <end position="280"/>
    </location>
</feature>
<feature type="region of interest" description="Disordered" evidence="2">
    <location>
        <begin position="1"/>
        <end position="110"/>
    </location>
</feature>
<feature type="region of interest" description="Disordered" evidence="2">
    <location>
        <begin position="165"/>
        <end position="280"/>
    </location>
</feature>
<dbReference type="STRING" id="1314771.A0A197KC63"/>
<dbReference type="Proteomes" id="UP000078512">
    <property type="component" value="Unassembled WGS sequence"/>
</dbReference>
<dbReference type="AlphaFoldDB" id="A0A197KC63"/>
<sequence>MLARVKSQLGQAPSYPRTATSELSTKGQKTPNGDAISAPITKESSHNTTHSSSSASGHRYQSFSSVKDDFNSTNGANEQSKPSRTVQQAYQQSDSREGSNSFAESPQDGPFRAVTIHTAAPRTPIRTSLTLLDTGARSMSNSILSRTRRASDRKMRQHQLEIQRDMAASSKQQRPLADDIVGSPSRPTLEDDKPVQNSQLDEGEASRNLEAETTHIKGRSSKSRQPSSLNRSISFLDTTSPTTSFQQEQGQHERSGSTTTSNRHSQSVNASHRSSSSRQLRRVLSGPIFIPNPRGIAPTPSPDASMELVRKPFDTTTPRTKTQTESQVVSKDQLFRHSQEQLRLYEAQLDARIHTIQVNNQRLQALKSLVEDQGRALTIRTLQHEDDEDSEYDEDYYDDEDDEEEQLRIESSERAEDRLQLEETKALLEKSLVKQQLLDEQLAQERSRNTELESRIEGMSHQVKGVLEMDMAQAKEIDLVHEQAVKDREQWEELLRQEKQKREKLQTTMEAELAVKDRQLAEASAKERLTNGHENQALTAQVASLNQELEELKDRMRRNESKEQCQDLERQLEQERDRQADDQENRMDDLIEEVEEKEQDVQDLRAMLAEYDDLLQSRQSELNEAMELVQSLQDQLQDHQVDHTNDLQRTQDQYKKEQKQRQTEIRELKRELAQEKEVSHEHQKRIELLLASHQETTQLHEGKIRDLQEELGQRNSQLSLSKSTATNAIKKAKGHLETIDLQQRMVEEQEQILLEKEGRIEELEQELKEAQQRHHTVVADMEQDLRSLEQERAELVDMVKLARQQGMEDRDEELSHGIELERQMLERMLDELDPDFRIDSQQGDGSLDAENGEGRRTVSQLYVIIQDKIRHQKQHQRDLMMEKDQLENKLTEQREQLDECEAEIESQHEQLLRLEQDRLELEDQHIRLREDFAMAQEDTQHLRQLLQEKKDNMRSSRNVPMSGRTSTSASRQLSTPLHDDGQVRALFDKVSILEQEKTQLLDNIKSLEESVSDLTEAGRTLRDKYEGRVATLRQELVAKRQLVIRQEGQLFLYLSVIEKLKLALRDAKIEPPRDTRVEPPPQVAKVEQEPPN</sequence>
<feature type="compositionally biased region" description="Polar residues" evidence="2">
    <location>
        <begin position="71"/>
        <end position="104"/>
    </location>
</feature>
<keyword evidence="1" id="KW-0175">Coiled coil</keyword>
<accession>A0A197KC63</accession>
<feature type="compositionally biased region" description="Low complexity" evidence="2">
    <location>
        <begin position="46"/>
        <end position="62"/>
    </location>
</feature>
<gene>
    <name evidence="3" type="ORF">K457DRAFT_711543</name>
</gene>
<feature type="coiled-coil region" evidence="1">
    <location>
        <begin position="746"/>
        <end position="805"/>
    </location>
</feature>
<feature type="region of interest" description="Disordered" evidence="2">
    <location>
        <begin position="555"/>
        <end position="585"/>
    </location>
</feature>
<feature type="compositionally biased region" description="Basic and acidic residues" evidence="2">
    <location>
        <begin position="1068"/>
        <end position="1077"/>
    </location>
</feature>
<evidence type="ECO:0000256" key="1">
    <source>
        <dbReference type="SAM" id="Coils"/>
    </source>
</evidence>
<feature type="coiled-coil region" evidence="1">
    <location>
        <begin position="990"/>
        <end position="1024"/>
    </location>
</feature>
<feature type="region of interest" description="Disordered" evidence="2">
    <location>
        <begin position="948"/>
        <end position="975"/>
    </location>
</feature>
<reference evidence="3 4" key="1">
    <citation type="submission" date="2016-05" db="EMBL/GenBank/DDBJ databases">
        <title>Genome sequencing reveals origins of a unique bacterial endosymbiosis in the earliest lineages of terrestrial Fungi.</title>
        <authorList>
            <consortium name="DOE Joint Genome Institute"/>
            <person name="Uehling J."/>
            <person name="Gryganskyi A."/>
            <person name="Hameed K."/>
            <person name="Tschaplinski T."/>
            <person name="Misztal P."/>
            <person name="Wu S."/>
            <person name="Desiro A."/>
            <person name="Vande Pol N."/>
            <person name="Du Z.-Y."/>
            <person name="Zienkiewicz A."/>
            <person name="Zienkiewicz K."/>
            <person name="Morin E."/>
            <person name="Tisserant E."/>
            <person name="Splivallo R."/>
            <person name="Hainaut M."/>
            <person name="Henrissat B."/>
            <person name="Ohm R."/>
            <person name="Kuo A."/>
            <person name="Yan J."/>
            <person name="Lipzen A."/>
            <person name="Nolan M."/>
            <person name="Labutti K."/>
            <person name="Barry K."/>
            <person name="Goldstein A."/>
            <person name="Labbe J."/>
            <person name="Schadt C."/>
            <person name="Tuskan G."/>
            <person name="Grigoriev I."/>
            <person name="Martin F."/>
            <person name="Vilgalys R."/>
            <person name="Bonito G."/>
        </authorList>
    </citation>
    <scope>NUCLEOTIDE SEQUENCE [LARGE SCALE GENOMIC DNA]</scope>
    <source>
        <strain evidence="3 4">AG-77</strain>
    </source>
</reference>
<dbReference type="OrthoDB" id="2430562at2759"/>
<feature type="compositionally biased region" description="Basic and acidic residues" evidence="2">
    <location>
        <begin position="204"/>
        <end position="215"/>
    </location>
</feature>